<keyword evidence="5 9" id="KW-0238">DNA-binding</keyword>
<dbReference type="GO" id="GO:0030154">
    <property type="term" value="P:cell differentiation"/>
    <property type="evidence" value="ECO:0007669"/>
    <property type="project" value="TreeGrafter"/>
</dbReference>
<keyword evidence="8 9" id="KW-0539">Nucleus</keyword>
<dbReference type="STRING" id="400727.A0A2T7PC63"/>
<dbReference type="GO" id="GO:0000978">
    <property type="term" value="F:RNA polymerase II cis-regulatory region sequence-specific DNA binding"/>
    <property type="evidence" value="ECO:0007669"/>
    <property type="project" value="TreeGrafter"/>
</dbReference>
<evidence type="ECO:0000256" key="3">
    <source>
        <dbReference type="ARBA" id="ARBA00022833"/>
    </source>
</evidence>
<dbReference type="PANTHER" id="PTHR24082:SF283">
    <property type="entry name" value="NUCLEAR HORMONE RECEPTOR HR96"/>
    <property type="match status" value="1"/>
</dbReference>
<dbReference type="InterPro" id="IPR013088">
    <property type="entry name" value="Znf_NHR/GATA"/>
</dbReference>
<dbReference type="SUPFAM" id="SSF48508">
    <property type="entry name" value="Nuclear receptor ligand-binding domain"/>
    <property type="match status" value="1"/>
</dbReference>
<dbReference type="Gene3D" id="1.10.565.10">
    <property type="entry name" value="Retinoid X Receptor"/>
    <property type="match status" value="1"/>
</dbReference>
<dbReference type="SUPFAM" id="SSF57716">
    <property type="entry name" value="Glucocorticoid receptor-like (DNA-binding domain)"/>
    <property type="match status" value="1"/>
</dbReference>
<dbReference type="InterPro" id="IPR035500">
    <property type="entry name" value="NHR-like_dom_sf"/>
</dbReference>
<dbReference type="AlphaFoldDB" id="A0A2T7PC63"/>
<comment type="subcellular location">
    <subcellularLocation>
        <location evidence="9">Nucleus</location>
    </subcellularLocation>
</comment>
<dbReference type="InterPro" id="IPR001628">
    <property type="entry name" value="Znf_hrmn_rcpt"/>
</dbReference>
<gene>
    <name evidence="12" type="ORF">C0Q70_10283</name>
</gene>
<dbReference type="InterPro" id="IPR001723">
    <property type="entry name" value="Nuclear_hrmn_rcpt"/>
</dbReference>
<keyword evidence="1 9" id="KW-0479">Metal-binding</keyword>
<comment type="similarity">
    <text evidence="9">Belongs to the nuclear hormone receptor family.</text>
</comment>
<evidence type="ECO:0000259" key="11">
    <source>
        <dbReference type="PROSITE" id="PS51843"/>
    </source>
</evidence>
<keyword evidence="2 9" id="KW-0863">Zinc-finger</keyword>
<dbReference type="PROSITE" id="PS00031">
    <property type="entry name" value="NUCLEAR_REC_DBD_1"/>
    <property type="match status" value="1"/>
</dbReference>
<dbReference type="SMART" id="SM00430">
    <property type="entry name" value="HOLI"/>
    <property type="match status" value="1"/>
</dbReference>
<dbReference type="Pfam" id="PF00105">
    <property type="entry name" value="zf-C4"/>
    <property type="match status" value="1"/>
</dbReference>
<evidence type="ECO:0000256" key="1">
    <source>
        <dbReference type="ARBA" id="ARBA00022723"/>
    </source>
</evidence>
<evidence type="ECO:0000256" key="4">
    <source>
        <dbReference type="ARBA" id="ARBA00023015"/>
    </source>
</evidence>
<dbReference type="InterPro" id="IPR000536">
    <property type="entry name" value="Nucl_hrmn_rcpt_lig-bd"/>
</dbReference>
<feature type="domain" description="Nuclear receptor" evidence="10">
    <location>
        <begin position="30"/>
        <end position="106"/>
    </location>
</feature>
<evidence type="ECO:0000313" key="12">
    <source>
        <dbReference type="EMBL" id="PVD31007.1"/>
    </source>
</evidence>
<evidence type="ECO:0000256" key="2">
    <source>
        <dbReference type="ARBA" id="ARBA00022771"/>
    </source>
</evidence>
<dbReference type="OrthoDB" id="10480068at2759"/>
<keyword evidence="3 9" id="KW-0862">Zinc</keyword>
<proteinExistence type="inferred from homology"/>
<keyword evidence="13" id="KW-1185">Reference proteome</keyword>
<sequence length="480" mass="55344">MTSLKVHENPKQSGLPGAKDVRKRFRVPGEKVCKICEDKALAHHFNVLSCESCKAFFRRNALKKSELTRCLFEGKCIISKTTRKNCAACRLKKCFDMGMKAELIFVLIIQVLLEELQLGIRVRHFNSKAACGSQQSLVMPQLEKMAIHELDKEMTRTFSAHDNLSGMTVMVEVVPSSNQSTFHSSPAEATSHAAFPDKPGLSVTSVQCQTQPVPHKRTLTPVSQRKPEGYQLISHNQLPSDPQMYWRLSEEERMLLTLLSSVYEETVLSSLKCDKNKKNISVLTINDYLDEYEVQVRQTINFVRRLEDFRRLASDEQVTIFKATCQAVTTVRNAYIYVEERQTWLSNIGEITVEMMRNVFSFHAYLDSMIELNQSLKSIIKNDTILYAVMSCIILFDPSCGKIKDRQLVSSIQDKYVILLRHYLESEFSYKYSDFYMQLLMKKLVEIRELIMAQNEYRNIVVDSPRLRFTQELLAELYSE</sequence>
<dbReference type="Pfam" id="PF00104">
    <property type="entry name" value="Hormone_recep"/>
    <property type="match status" value="1"/>
</dbReference>
<dbReference type="InterPro" id="IPR050234">
    <property type="entry name" value="Nuclear_hormone_rcpt_NR1"/>
</dbReference>
<dbReference type="GO" id="GO:0005634">
    <property type="term" value="C:nucleus"/>
    <property type="evidence" value="ECO:0007669"/>
    <property type="project" value="UniProtKB-SubCell"/>
</dbReference>
<feature type="domain" description="NR LBD" evidence="11">
    <location>
        <begin position="251"/>
        <end position="480"/>
    </location>
</feature>
<accession>A0A2T7PC63</accession>
<evidence type="ECO:0000256" key="8">
    <source>
        <dbReference type="ARBA" id="ARBA00023242"/>
    </source>
</evidence>
<protein>
    <recommendedName>
        <fullName evidence="14">Nuclear receptor domain-containing protein</fullName>
    </recommendedName>
</protein>
<evidence type="ECO:0000256" key="6">
    <source>
        <dbReference type="ARBA" id="ARBA00023163"/>
    </source>
</evidence>
<dbReference type="Gene3D" id="3.30.50.10">
    <property type="entry name" value="Erythroid Transcription Factor GATA-1, subunit A"/>
    <property type="match status" value="1"/>
</dbReference>
<dbReference type="SMART" id="SM00399">
    <property type="entry name" value="ZnF_C4"/>
    <property type="match status" value="1"/>
</dbReference>
<dbReference type="GO" id="GO:0000122">
    <property type="term" value="P:negative regulation of transcription by RNA polymerase II"/>
    <property type="evidence" value="ECO:0007669"/>
    <property type="project" value="TreeGrafter"/>
</dbReference>
<dbReference type="Proteomes" id="UP000245119">
    <property type="component" value="Linkage Group LG5"/>
</dbReference>
<dbReference type="PROSITE" id="PS51030">
    <property type="entry name" value="NUCLEAR_REC_DBD_2"/>
    <property type="match status" value="1"/>
</dbReference>
<evidence type="ECO:0000259" key="10">
    <source>
        <dbReference type="PROSITE" id="PS51030"/>
    </source>
</evidence>
<name>A0A2T7PC63_POMCA</name>
<keyword evidence="6 9" id="KW-0804">Transcription</keyword>
<evidence type="ECO:0000256" key="5">
    <source>
        <dbReference type="ARBA" id="ARBA00023125"/>
    </source>
</evidence>
<dbReference type="PROSITE" id="PS51843">
    <property type="entry name" value="NR_LBD"/>
    <property type="match status" value="1"/>
</dbReference>
<evidence type="ECO:0008006" key="14">
    <source>
        <dbReference type="Google" id="ProtNLM"/>
    </source>
</evidence>
<dbReference type="PRINTS" id="PR00047">
    <property type="entry name" value="STROIDFINGER"/>
</dbReference>
<dbReference type="GO" id="GO:0045944">
    <property type="term" value="P:positive regulation of transcription by RNA polymerase II"/>
    <property type="evidence" value="ECO:0007669"/>
    <property type="project" value="TreeGrafter"/>
</dbReference>
<keyword evidence="7 9" id="KW-0675">Receptor</keyword>
<dbReference type="GO" id="GO:0008270">
    <property type="term" value="F:zinc ion binding"/>
    <property type="evidence" value="ECO:0007669"/>
    <property type="project" value="UniProtKB-KW"/>
</dbReference>
<organism evidence="12 13">
    <name type="scientific">Pomacea canaliculata</name>
    <name type="common">Golden apple snail</name>
    <dbReference type="NCBI Taxonomy" id="400727"/>
    <lineage>
        <taxon>Eukaryota</taxon>
        <taxon>Metazoa</taxon>
        <taxon>Spiralia</taxon>
        <taxon>Lophotrochozoa</taxon>
        <taxon>Mollusca</taxon>
        <taxon>Gastropoda</taxon>
        <taxon>Caenogastropoda</taxon>
        <taxon>Architaenioglossa</taxon>
        <taxon>Ampullarioidea</taxon>
        <taxon>Ampullariidae</taxon>
        <taxon>Pomacea</taxon>
    </lineage>
</organism>
<reference evidence="12 13" key="1">
    <citation type="submission" date="2018-04" db="EMBL/GenBank/DDBJ databases">
        <title>The genome of golden apple snail Pomacea canaliculata provides insight into stress tolerance and invasive adaptation.</title>
        <authorList>
            <person name="Liu C."/>
            <person name="Liu B."/>
            <person name="Ren Y."/>
            <person name="Zhang Y."/>
            <person name="Wang H."/>
            <person name="Li S."/>
            <person name="Jiang F."/>
            <person name="Yin L."/>
            <person name="Zhang G."/>
            <person name="Qian W."/>
            <person name="Fan W."/>
        </authorList>
    </citation>
    <scope>NUCLEOTIDE SEQUENCE [LARGE SCALE GENOMIC DNA]</scope>
    <source>
        <strain evidence="12">SZHN2017</strain>
        <tissue evidence="12">Muscle</tissue>
    </source>
</reference>
<dbReference type="PANTHER" id="PTHR24082">
    <property type="entry name" value="NUCLEAR HORMONE RECEPTOR"/>
    <property type="match status" value="1"/>
</dbReference>
<keyword evidence="4 9" id="KW-0805">Transcription regulation</keyword>
<evidence type="ECO:0000256" key="9">
    <source>
        <dbReference type="RuleBase" id="RU004334"/>
    </source>
</evidence>
<dbReference type="PRINTS" id="PR00398">
    <property type="entry name" value="STRDHORMONER"/>
</dbReference>
<dbReference type="GO" id="GO:0004879">
    <property type="term" value="F:nuclear receptor activity"/>
    <property type="evidence" value="ECO:0007669"/>
    <property type="project" value="TreeGrafter"/>
</dbReference>
<dbReference type="EMBL" id="PZQS01000005">
    <property type="protein sequence ID" value="PVD31007.1"/>
    <property type="molecule type" value="Genomic_DNA"/>
</dbReference>
<comment type="caution">
    <text evidence="12">The sequence shown here is derived from an EMBL/GenBank/DDBJ whole genome shotgun (WGS) entry which is preliminary data.</text>
</comment>
<evidence type="ECO:0000313" key="13">
    <source>
        <dbReference type="Proteomes" id="UP000245119"/>
    </source>
</evidence>
<evidence type="ECO:0000256" key="7">
    <source>
        <dbReference type="ARBA" id="ARBA00023170"/>
    </source>
</evidence>